<dbReference type="GO" id="GO:0051059">
    <property type="term" value="F:NF-kappaB binding"/>
    <property type="evidence" value="ECO:0007669"/>
    <property type="project" value="TreeGrafter"/>
</dbReference>
<dbReference type="AlphaFoldDB" id="A0A2M4AAH1"/>
<dbReference type="PROSITE" id="PS50297">
    <property type="entry name" value="ANK_REP_REGION"/>
    <property type="match status" value="3"/>
</dbReference>
<evidence type="ECO:0000313" key="5">
    <source>
        <dbReference type="EMBL" id="MBW37769.1"/>
    </source>
</evidence>
<feature type="repeat" description="ANK" evidence="3">
    <location>
        <begin position="167"/>
        <end position="199"/>
    </location>
</feature>
<dbReference type="SUPFAM" id="SSF48403">
    <property type="entry name" value="Ankyrin repeat"/>
    <property type="match status" value="1"/>
</dbReference>
<dbReference type="Gene3D" id="1.25.40.20">
    <property type="entry name" value="Ankyrin repeat-containing domain"/>
    <property type="match status" value="1"/>
</dbReference>
<feature type="repeat" description="ANK" evidence="3">
    <location>
        <begin position="249"/>
        <end position="281"/>
    </location>
</feature>
<dbReference type="EMBL" id="GGFK01004448">
    <property type="protein sequence ID" value="MBW37769.1"/>
    <property type="molecule type" value="Transcribed_RNA"/>
</dbReference>
<dbReference type="Pfam" id="PF12796">
    <property type="entry name" value="Ank_2"/>
    <property type="match status" value="1"/>
</dbReference>
<evidence type="ECO:0000256" key="3">
    <source>
        <dbReference type="PROSITE-ProRule" id="PRU00023"/>
    </source>
</evidence>
<feature type="compositionally biased region" description="Low complexity" evidence="4">
    <location>
        <begin position="50"/>
        <end position="65"/>
    </location>
</feature>
<reference evidence="5" key="1">
    <citation type="submission" date="2018-01" db="EMBL/GenBank/DDBJ databases">
        <title>An insight into the sialome of Amazonian anophelines.</title>
        <authorList>
            <person name="Ribeiro J.M."/>
            <person name="Scarpassa V."/>
            <person name="Calvo E."/>
        </authorList>
    </citation>
    <scope>NUCLEOTIDE SEQUENCE</scope>
    <source>
        <tissue evidence="5">Salivary glands</tissue>
    </source>
</reference>
<feature type="region of interest" description="Disordered" evidence="4">
    <location>
        <begin position="1"/>
        <end position="100"/>
    </location>
</feature>
<dbReference type="InterPro" id="IPR036770">
    <property type="entry name" value="Ankyrin_rpt-contain_sf"/>
</dbReference>
<feature type="compositionally biased region" description="Low complexity" evidence="4">
    <location>
        <begin position="15"/>
        <end position="30"/>
    </location>
</feature>
<keyword evidence="1" id="KW-0677">Repeat</keyword>
<dbReference type="PANTHER" id="PTHR46680:SF3">
    <property type="entry name" value="NF-KAPPA-B INHIBITOR CACTUS"/>
    <property type="match status" value="1"/>
</dbReference>
<accession>A0A2M4AAH1</accession>
<dbReference type="InterPro" id="IPR051070">
    <property type="entry name" value="NF-kappa-B_inhibitor"/>
</dbReference>
<dbReference type="PROSITE" id="PS50088">
    <property type="entry name" value="ANK_REPEAT"/>
    <property type="match status" value="3"/>
</dbReference>
<feature type="repeat" description="ANK" evidence="3">
    <location>
        <begin position="283"/>
        <end position="305"/>
    </location>
</feature>
<dbReference type="InterPro" id="IPR002110">
    <property type="entry name" value="Ankyrin_rpt"/>
</dbReference>
<keyword evidence="2 3" id="KW-0040">ANK repeat</keyword>
<dbReference type="PANTHER" id="PTHR46680">
    <property type="entry name" value="NF-KAPPA-B INHIBITOR ALPHA"/>
    <property type="match status" value="1"/>
</dbReference>
<name>A0A2M4AAH1_9DIPT</name>
<evidence type="ECO:0000256" key="4">
    <source>
        <dbReference type="SAM" id="MobiDB-lite"/>
    </source>
</evidence>
<sequence>MHPSRGPAMSKVSIAAASSEQQQQQQALAAGKKDFCESANTDSGFLSEPNLNSSENVCSSESISEGPAVGGITPPASGNQKELAVEDSAPDSGMVADIESSNAPDCDIMDICERFKRLRNTNDLAWDHQNDMGDTNLHLAIYAENAELVRKLVANLPPPYLNIQNDAAHTALHLAVLMDQPKTVRRLVLAGASLTVRDAYGNTALHLACGQSNLLCAKELLTPLSASEMQQHHVVGVKVPQNLELWNYDGKTCVHLAAETGSIAILKCLIDAGANINAREGKSGHSALHISIEQGNEELANFLLDECPRVALDMETYAGLTAYQLALLQNKMLIAKQLTTRGADPTSPPESDIESDSDDELISNYYGGASAFSATFPGLSAINVS</sequence>
<protein>
    <submittedName>
        <fullName evidence="5">Putative cask-interacting adaptor protein caskin</fullName>
    </submittedName>
</protein>
<evidence type="ECO:0000256" key="2">
    <source>
        <dbReference type="ARBA" id="ARBA00023043"/>
    </source>
</evidence>
<organism evidence="5">
    <name type="scientific">Anopheles triannulatus</name>
    <dbReference type="NCBI Taxonomy" id="58253"/>
    <lineage>
        <taxon>Eukaryota</taxon>
        <taxon>Metazoa</taxon>
        <taxon>Ecdysozoa</taxon>
        <taxon>Arthropoda</taxon>
        <taxon>Hexapoda</taxon>
        <taxon>Insecta</taxon>
        <taxon>Pterygota</taxon>
        <taxon>Neoptera</taxon>
        <taxon>Endopterygota</taxon>
        <taxon>Diptera</taxon>
        <taxon>Nematocera</taxon>
        <taxon>Culicoidea</taxon>
        <taxon>Culicidae</taxon>
        <taxon>Anophelinae</taxon>
        <taxon>Anopheles</taxon>
    </lineage>
</organism>
<dbReference type="SMART" id="SM00248">
    <property type="entry name" value="ANK"/>
    <property type="match status" value="6"/>
</dbReference>
<proteinExistence type="predicted"/>
<dbReference type="GO" id="GO:0005829">
    <property type="term" value="C:cytosol"/>
    <property type="evidence" value="ECO:0007669"/>
    <property type="project" value="TreeGrafter"/>
</dbReference>
<evidence type="ECO:0000256" key="1">
    <source>
        <dbReference type="ARBA" id="ARBA00022737"/>
    </source>
</evidence>
<dbReference type="GO" id="GO:0071356">
    <property type="term" value="P:cellular response to tumor necrosis factor"/>
    <property type="evidence" value="ECO:0007669"/>
    <property type="project" value="TreeGrafter"/>
</dbReference>